<dbReference type="AlphaFoldDB" id="A0A2S4VP48"/>
<dbReference type="VEuPathDB" id="FungiDB:PSTT_05492"/>
<protein>
    <submittedName>
        <fullName evidence="2">Uncharacterized protein</fullName>
    </submittedName>
</protein>
<dbReference type="EMBL" id="PKSL01000040">
    <property type="protein sequence ID" value="POW11249.1"/>
    <property type="molecule type" value="Genomic_DNA"/>
</dbReference>
<dbReference type="PANTHER" id="PTHR31912">
    <property type="entry name" value="IP13529P"/>
    <property type="match status" value="1"/>
</dbReference>
<evidence type="ECO:0000313" key="2">
    <source>
        <dbReference type="EMBL" id="POW11249.1"/>
    </source>
</evidence>
<evidence type="ECO:0000256" key="1">
    <source>
        <dbReference type="SAM" id="MobiDB-lite"/>
    </source>
</evidence>
<reference evidence="2" key="1">
    <citation type="submission" date="2017-12" db="EMBL/GenBank/DDBJ databases">
        <title>Gene loss provides genomic basis for host adaptation in cereal stripe rust fungi.</title>
        <authorList>
            <person name="Xia C."/>
        </authorList>
    </citation>
    <scope>NUCLEOTIDE SEQUENCE [LARGE SCALE GENOMIC DNA]</scope>
    <source>
        <strain evidence="2">93-210</strain>
    </source>
</reference>
<gene>
    <name evidence="2" type="ORF">PSTT_05492</name>
</gene>
<proteinExistence type="predicted"/>
<dbReference type="VEuPathDB" id="FungiDB:PSHT_16221"/>
<dbReference type="PANTHER" id="PTHR31912:SF34">
    <property type="entry name" value="NOTOCHORD-RELATED PROTEIN"/>
    <property type="match status" value="1"/>
</dbReference>
<dbReference type="VEuPathDB" id="FungiDB:PSHT_15207"/>
<comment type="caution">
    <text evidence="2">The sequence shown here is derived from an EMBL/GenBank/DDBJ whole genome shotgun (WGS) entry which is preliminary data.</text>
</comment>
<organism evidence="2 3">
    <name type="scientific">Puccinia striiformis</name>
    <dbReference type="NCBI Taxonomy" id="27350"/>
    <lineage>
        <taxon>Eukaryota</taxon>
        <taxon>Fungi</taxon>
        <taxon>Dikarya</taxon>
        <taxon>Basidiomycota</taxon>
        <taxon>Pucciniomycotina</taxon>
        <taxon>Pucciniomycetes</taxon>
        <taxon>Pucciniales</taxon>
        <taxon>Pucciniaceae</taxon>
        <taxon>Puccinia</taxon>
    </lineage>
</organism>
<dbReference type="Proteomes" id="UP000239156">
    <property type="component" value="Unassembled WGS sequence"/>
</dbReference>
<keyword evidence="3" id="KW-1185">Reference proteome</keyword>
<sequence length="803" mass="91146">MDVCDCSACIRHQYLDNNHQRQPGRYLSARNVLKHRMADIQRGLPTIHIARQHRSLALDSSSSENSSSSGNSSTSSSESEASYIIDQPNPLPHPCHEELFINRKLYLGYKDVGEHDYHSKPPEIPPQVIGTPRCTLLSQSILTWVKWLLSKADTEDAVDDWNRTNQDLQDQGYTSDIQHGDNFKNTTWINPNSLKLSVSLFVDWFNPRGNKISGKVESTGVFALSCLNLPPSIRNKLSHMCLAGITPGPYSPDPHTFNHLLSPLVDELIKLEAGLIIPTHRSPAGRFVQVKLLCVSGDILATKKVVGYASHSATKFCSICHAQQCDIHLLQLAKRRKKDKTISAAKDSKKADSVSAQEKILANTGSTCWLGVMHNWLEGILQGHFRYRWKFWAVSSDEAKKKRKGTYYDKPNKRRKTKGASSMDIDEDEGGIFSGSDDDDDDIFEDILLNGGLQGVPHLPHNLGEPKHGKLSASQWHALFVFIIPIVLLDMYLDNVGKIDLKSNLYKFLVNTAHLVQCTNVVFARKFKPGDLKRFEMHYKKYSDTVGELFDNIKVQPNHHYSLHIPQQMTAWGPLAGVSEFAGERLIGFLQKIKTNNKIDEMHKSMMTRGCRLQRMMEKSEFHQLTQPLDDEQDLKPRQLKSIRLTESRYQLLFNLVARNNHDVVNWNIFQYQRAVGLCLDWLNRGGKTRYGLVQQCYQYGNHLSKRKEFMLVSRITNLYPKRTEPIPTRPFRYLLFLFGVVVGKVESSEEAIDPSQVISLAAYRLLDKNTFSISENGIALIPRGYDAFSIYLDSPNSDLSFS</sequence>
<feature type="compositionally biased region" description="Low complexity" evidence="1">
    <location>
        <begin position="60"/>
        <end position="82"/>
    </location>
</feature>
<evidence type="ECO:0000313" key="3">
    <source>
        <dbReference type="Proteomes" id="UP000239156"/>
    </source>
</evidence>
<feature type="region of interest" description="Disordered" evidence="1">
    <location>
        <begin position="403"/>
        <end position="430"/>
    </location>
</feature>
<name>A0A2S4VP48_9BASI</name>
<accession>A0A2S4VP48</accession>
<feature type="region of interest" description="Disordered" evidence="1">
    <location>
        <begin position="55"/>
        <end position="88"/>
    </location>
</feature>